<dbReference type="PIRSF" id="PIRSF000137">
    <property type="entry name" value="Alcohol_oxidase"/>
    <property type="match status" value="1"/>
</dbReference>
<keyword evidence="18" id="KW-1185">Reference proteome</keyword>
<evidence type="ECO:0000256" key="12">
    <source>
        <dbReference type="ARBA" id="ARBA00049722"/>
    </source>
</evidence>
<name>A0A1L9RIA9_ASPWE</name>
<organism evidence="17 18">
    <name type="scientific">Aspergillus wentii DTO 134E9</name>
    <dbReference type="NCBI Taxonomy" id="1073089"/>
    <lineage>
        <taxon>Eukaryota</taxon>
        <taxon>Fungi</taxon>
        <taxon>Dikarya</taxon>
        <taxon>Ascomycota</taxon>
        <taxon>Pezizomycotina</taxon>
        <taxon>Eurotiomycetes</taxon>
        <taxon>Eurotiomycetidae</taxon>
        <taxon>Eurotiales</taxon>
        <taxon>Aspergillaceae</taxon>
        <taxon>Aspergillus</taxon>
        <taxon>Aspergillus subgen. Cremei</taxon>
    </lineage>
</organism>
<reference evidence="18" key="1">
    <citation type="journal article" date="2017" name="Genome Biol.">
        <title>Comparative genomics reveals high biological diversity and specific adaptations in the industrially and medically important fungal genus Aspergillus.</title>
        <authorList>
            <person name="de Vries R.P."/>
            <person name="Riley R."/>
            <person name="Wiebenga A."/>
            <person name="Aguilar-Osorio G."/>
            <person name="Amillis S."/>
            <person name="Uchima C.A."/>
            <person name="Anderluh G."/>
            <person name="Asadollahi M."/>
            <person name="Askin M."/>
            <person name="Barry K."/>
            <person name="Battaglia E."/>
            <person name="Bayram O."/>
            <person name="Benocci T."/>
            <person name="Braus-Stromeyer S.A."/>
            <person name="Caldana C."/>
            <person name="Canovas D."/>
            <person name="Cerqueira G.C."/>
            <person name="Chen F."/>
            <person name="Chen W."/>
            <person name="Choi C."/>
            <person name="Clum A."/>
            <person name="Dos Santos R.A."/>
            <person name="Damasio A.R."/>
            <person name="Diallinas G."/>
            <person name="Emri T."/>
            <person name="Fekete E."/>
            <person name="Flipphi M."/>
            <person name="Freyberg S."/>
            <person name="Gallo A."/>
            <person name="Gournas C."/>
            <person name="Habgood R."/>
            <person name="Hainaut M."/>
            <person name="Harispe M.L."/>
            <person name="Henrissat B."/>
            <person name="Hilden K.S."/>
            <person name="Hope R."/>
            <person name="Hossain A."/>
            <person name="Karabika E."/>
            <person name="Karaffa L."/>
            <person name="Karanyi Z."/>
            <person name="Krasevec N."/>
            <person name="Kuo A."/>
            <person name="Kusch H."/>
            <person name="LaButti K."/>
            <person name="Lagendijk E.L."/>
            <person name="Lapidus A."/>
            <person name="Levasseur A."/>
            <person name="Lindquist E."/>
            <person name="Lipzen A."/>
            <person name="Logrieco A.F."/>
            <person name="MacCabe A."/>
            <person name="Maekelae M.R."/>
            <person name="Malavazi I."/>
            <person name="Melin P."/>
            <person name="Meyer V."/>
            <person name="Mielnichuk N."/>
            <person name="Miskei M."/>
            <person name="Molnar A.P."/>
            <person name="Mule G."/>
            <person name="Ngan C.Y."/>
            <person name="Orejas M."/>
            <person name="Orosz E."/>
            <person name="Ouedraogo J.P."/>
            <person name="Overkamp K.M."/>
            <person name="Park H.-S."/>
            <person name="Perrone G."/>
            <person name="Piumi F."/>
            <person name="Punt P.J."/>
            <person name="Ram A.F."/>
            <person name="Ramon A."/>
            <person name="Rauscher S."/>
            <person name="Record E."/>
            <person name="Riano-Pachon D.M."/>
            <person name="Robert V."/>
            <person name="Roehrig J."/>
            <person name="Ruller R."/>
            <person name="Salamov A."/>
            <person name="Salih N.S."/>
            <person name="Samson R.A."/>
            <person name="Sandor E."/>
            <person name="Sanguinetti M."/>
            <person name="Schuetze T."/>
            <person name="Sepcic K."/>
            <person name="Shelest E."/>
            <person name="Sherlock G."/>
            <person name="Sophianopoulou V."/>
            <person name="Squina F.M."/>
            <person name="Sun H."/>
            <person name="Susca A."/>
            <person name="Todd R.B."/>
            <person name="Tsang A."/>
            <person name="Unkles S.E."/>
            <person name="van de Wiele N."/>
            <person name="van Rossen-Uffink D."/>
            <person name="Oliveira J.V."/>
            <person name="Vesth T.C."/>
            <person name="Visser J."/>
            <person name="Yu J.-H."/>
            <person name="Zhou M."/>
            <person name="Andersen M.R."/>
            <person name="Archer D.B."/>
            <person name="Baker S.E."/>
            <person name="Benoit I."/>
            <person name="Brakhage A.A."/>
            <person name="Braus G.H."/>
            <person name="Fischer R."/>
            <person name="Frisvad J.C."/>
            <person name="Goldman G.H."/>
            <person name="Houbraken J."/>
            <person name="Oakley B."/>
            <person name="Pocsi I."/>
            <person name="Scazzocchio C."/>
            <person name="Seiboth B."/>
            <person name="vanKuyk P.A."/>
            <person name="Wortman J."/>
            <person name="Dyer P.S."/>
            <person name="Grigoriev I.V."/>
        </authorList>
    </citation>
    <scope>NUCLEOTIDE SEQUENCE [LARGE SCALE GENOMIC DNA]</scope>
    <source>
        <strain evidence="18">DTO 134E9</strain>
    </source>
</reference>
<dbReference type="Pfam" id="PF00732">
    <property type="entry name" value="GMC_oxred_N"/>
    <property type="match status" value="1"/>
</dbReference>
<evidence type="ECO:0000256" key="13">
    <source>
        <dbReference type="PIRSR" id="PIRSR000137-1"/>
    </source>
</evidence>
<dbReference type="Proteomes" id="UP000184383">
    <property type="component" value="Unassembled WGS sequence"/>
</dbReference>
<comment type="subunit">
    <text evidence="5">Homodimer.</text>
</comment>
<feature type="domain" description="Glucose-methanol-choline oxidoreductase N-terminal" evidence="16">
    <location>
        <begin position="317"/>
        <end position="331"/>
    </location>
</feature>
<dbReference type="SUPFAM" id="SSF54373">
    <property type="entry name" value="FAD-linked reductases, C-terminal domain"/>
    <property type="match status" value="1"/>
</dbReference>
<keyword evidence="6" id="KW-0134">Cell wall</keyword>
<evidence type="ECO:0000256" key="11">
    <source>
        <dbReference type="ARBA" id="ARBA00049435"/>
    </source>
</evidence>
<accession>A0A1L9RIA9</accession>
<protein>
    <recommendedName>
        <fullName evidence="12">glucose oxidase</fullName>
        <ecNumber evidence="12">1.1.3.4</ecNumber>
    </recommendedName>
</protein>
<comment type="similarity">
    <text evidence="4">Belongs to the GMC oxidoreductase family.</text>
</comment>
<dbReference type="EMBL" id="KV878212">
    <property type="protein sequence ID" value="OJJ34655.1"/>
    <property type="molecule type" value="Genomic_DNA"/>
</dbReference>
<feature type="chain" id="PRO_5012792781" description="glucose oxidase" evidence="15">
    <location>
        <begin position="18"/>
        <end position="613"/>
    </location>
</feature>
<dbReference type="SUPFAM" id="SSF51905">
    <property type="entry name" value="FAD/NAD(P)-binding domain"/>
    <property type="match status" value="1"/>
</dbReference>
<evidence type="ECO:0000313" key="17">
    <source>
        <dbReference type="EMBL" id="OJJ34655.1"/>
    </source>
</evidence>
<dbReference type="VEuPathDB" id="FungiDB:ASPWEDRAFT_110653"/>
<evidence type="ECO:0000256" key="4">
    <source>
        <dbReference type="ARBA" id="ARBA00010790"/>
    </source>
</evidence>
<gene>
    <name evidence="17" type="ORF">ASPWEDRAFT_110653</name>
</gene>
<dbReference type="STRING" id="1073089.A0A1L9RIA9"/>
<comment type="subcellular location">
    <subcellularLocation>
        <location evidence="2">Secreted</location>
        <location evidence="2">Cell wall</location>
    </subcellularLocation>
    <subcellularLocation>
        <location evidence="3">Secreted</location>
        <location evidence="3">Extracellular space</location>
        <location evidence="3">Extracellular matrix</location>
    </subcellularLocation>
</comment>
<dbReference type="InterPro" id="IPR000172">
    <property type="entry name" value="GMC_OxRdtase_N"/>
</dbReference>
<keyword evidence="9 14" id="KW-0274">FAD</keyword>
<evidence type="ECO:0000256" key="2">
    <source>
        <dbReference type="ARBA" id="ARBA00004191"/>
    </source>
</evidence>
<dbReference type="InterPro" id="IPR027424">
    <property type="entry name" value="Glucose_Oxidase_domain_2"/>
</dbReference>
<dbReference type="GeneID" id="63744043"/>
<keyword evidence="8" id="KW-0285">Flavoprotein</keyword>
<evidence type="ECO:0000256" key="6">
    <source>
        <dbReference type="ARBA" id="ARBA00022512"/>
    </source>
</evidence>
<dbReference type="AlphaFoldDB" id="A0A1L9RIA9"/>
<evidence type="ECO:0000256" key="15">
    <source>
        <dbReference type="SAM" id="SignalP"/>
    </source>
</evidence>
<feature type="binding site" evidence="14">
    <location>
        <position position="270"/>
    </location>
    <ligand>
        <name>FAD</name>
        <dbReference type="ChEBI" id="CHEBI:57692"/>
    </ligand>
</feature>
<dbReference type="Gene3D" id="3.50.50.60">
    <property type="entry name" value="FAD/NAD(P)-binding domain"/>
    <property type="match status" value="1"/>
</dbReference>
<dbReference type="EC" id="1.1.3.4" evidence="12"/>
<dbReference type="RefSeq" id="XP_040688331.1">
    <property type="nucleotide sequence ID" value="XM_040828195.1"/>
</dbReference>
<evidence type="ECO:0000256" key="14">
    <source>
        <dbReference type="PIRSR" id="PIRSR000137-2"/>
    </source>
</evidence>
<dbReference type="PANTHER" id="PTHR11552">
    <property type="entry name" value="GLUCOSE-METHANOL-CHOLINE GMC OXIDOREDUCTASE"/>
    <property type="match status" value="1"/>
</dbReference>
<dbReference type="Pfam" id="PF05199">
    <property type="entry name" value="GMC_oxred_C"/>
    <property type="match status" value="1"/>
</dbReference>
<evidence type="ECO:0000313" key="18">
    <source>
        <dbReference type="Proteomes" id="UP000184383"/>
    </source>
</evidence>
<dbReference type="Gene3D" id="3.30.560.10">
    <property type="entry name" value="Glucose Oxidase, domain 3"/>
    <property type="match status" value="1"/>
</dbReference>
<dbReference type="InterPro" id="IPR007867">
    <property type="entry name" value="GMC_OxRtase_C"/>
</dbReference>
<evidence type="ECO:0000256" key="1">
    <source>
        <dbReference type="ARBA" id="ARBA00001974"/>
    </source>
</evidence>
<dbReference type="OrthoDB" id="269227at2759"/>
<feature type="active site" description="Proton acceptor" evidence="13">
    <location>
        <position position="589"/>
    </location>
</feature>
<evidence type="ECO:0000256" key="3">
    <source>
        <dbReference type="ARBA" id="ARBA00004498"/>
    </source>
</evidence>
<evidence type="ECO:0000256" key="7">
    <source>
        <dbReference type="ARBA" id="ARBA00022530"/>
    </source>
</evidence>
<keyword evidence="7" id="KW-0272">Extracellular matrix</keyword>
<dbReference type="PANTHER" id="PTHR11552:SF201">
    <property type="entry name" value="GLUCOSE-METHANOL-CHOLINE OXIDOREDUCTASE N-TERMINAL DOMAIN-CONTAINING PROTEIN"/>
    <property type="match status" value="1"/>
</dbReference>
<comment type="cofactor">
    <cofactor evidence="1 14">
        <name>FAD</name>
        <dbReference type="ChEBI" id="CHEBI:57692"/>
    </cofactor>
</comment>
<evidence type="ECO:0000256" key="8">
    <source>
        <dbReference type="ARBA" id="ARBA00022630"/>
    </source>
</evidence>
<dbReference type="InterPro" id="IPR012132">
    <property type="entry name" value="GMC_OxRdtase"/>
</dbReference>
<keyword evidence="7" id="KW-0964">Secreted</keyword>
<sequence length="613" mass="67196">MGLQTLATLLLASSAAAFVAQSPDPTPKFITNPATVAGKKFDYIIAGGGLTGLTVAARLTENPKISVLVIESGFYESNRSPIVEDVNAYGQPFGSEIDHAYETLMEINNRTEIVHSGHGLGGSTLINGGTWTRPHKAQIDSWESVFGNTGWSWDELVPYMHRIERARAPNERQIAAGHYFDPSCHGFNGTVNVNTRDTGEDYTPMIKALMDTVSEYGVPVRRDVGCGHPHGVSMFPNSIHENQVRSDAAREWLLPNANRPNLKVLTGQMVGRVLMNTTIDGKTAGTPQPKAVGVEFGTNRQAKYEVYANREVLLAAGSLVSPQILEYSGIGTKSALEKVGIKQVVDLPVGINLQDQATTNVRANITAAGAGQGQMIYFASFNETFGDHTSDALKLINNNTKLEQWAEEAVARGGFHNVSLLVKQYENQRNWVLNEEVPFVEMFIDTAGVMSFDAWVLEPFTRGSVHILDSDPYLRRYNYDTQYYQNELDLFGSAAATKLARELQTKGEMEQYFAAEVFPGHNRLPASASVEDWSVWIQDHLRSNYHGVGTCSMMSKEMGGVVDPSARVYGVDGLRVIDASIVPTQVSSHVMTVFYGMAEKIAELLIADFQAGK</sequence>
<proteinExistence type="inferred from homology"/>
<dbReference type="GO" id="GO:0046562">
    <property type="term" value="F:beta-D-glucose oxidase activity"/>
    <property type="evidence" value="ECO:0007669"/>
    <property type="project" value="UniProtKB-EC"/>
</dbReference>
<dbReference type="PROSITE" id="PS00624">
    <property type="entry name" value="GMC_OXRED_2"/>
    <property type="match status" value="1"/>
</dbReference>
<evidence type="ECO:0000256" key="9">
    <source>
        <dbReference type="ARBA" id="ARBA00022827"/>
    </source>
</evidence>
<evidence type="ECO:0000259" key="16">
    <source>
        <dbReference type="PROSITE" id="PS00624"/>
    </source>
</evidence>
<dbReference type="GO" id="GO:0050660">
    <property type="term" value="F:flavin adenine dinucleotide binding"/>
    <property type="evidence" value="ECO:0007669"/>
    <property type="project" value="InterPro"/>
</dbReference>
<comment type="catalytic activity">
    <reaction evidence="11">
        <text>beta-D-glucose + O2 = D-glucono-1,5-lactone + H2O2</text>
        <dbReference type="Rhea" id="RHEA:11428"/>
        <dbReference type="ChEBI" id="CHEBI:15379"/>
        <dbReference type="ChEBI" id="CHEBI:15903"/>
        <dbReference type="ChEBI" id="CHEBI:16217"/>
        <dbReference type="ChEBI" id="CHEBI:16240"/>
        <dbReference type="EC" id="1.1.3.4"/>
    </reaction>
    <physiologicalReaction direction="left-to-right" evidence="11">
        <dbReference type="Rhea" id="RHEA:11429"/>
    </physiologicalReaction>
</comment>
<evidence type="ECO:0000256" key="10">
    <source>
        <dbReference type="ARBA" id="ARBA00023002"/>
    </source>
</evidence>
<feature type="signal peptide" evidence="15">
    <location>
        <begin position="1"/>
        <end position="17"/>
    </location>
</feature>
<keyword evidence="15" id="KW-0732">Signal</keyword>
<keyword evidence="10" id="KW-0560">Oxidoreductase</keyword>
<feature type="active site" description="Proton donor" evidence="13">
    <location>
        <position position="546"/>
    </location>
</feature>
<dbReference type="Gene3D" id="4.10.450.10">
    <property type="entry name" value="Glucose Oxidase, domain 2"/>
    <property type="match status" value="1"/>
</dbReference>
<evidence type="ECO:0000256" key="5">
    <source>
        <dbReference type="ARBA" id="ARBA00011738"/>
    </source>
</evidence>
<dbReference type="InterPro" id="IPR036188">
    <property type="entry name" value="FAD/NAD-bd_sf"/>
</dbReference>